<name>A0A7S8IYI7_9BACT</name>
<dbReference type="CDD" id="cd00619">
    <property type="entry name" value="Terminator_NusB"/>
    <property type="match status" value="1"/>
</dbReference>
<dbReference type="SUPFAM" id="SSF48013">
    <property type="entry name" value="NusB-like"/>
    <property type="match status" value="1"/>
</dbReference>
<keyword evidence="5 6" id="KW-0804">Transcription</keyword>
<dbReference type="PANTHER" id="PTHR11078:SF3">
    <property type="entry name" value="ANTITERMINATION NUSB DOMAIN-CONTAINING PROTEIN"/>
    <property type="match status" value="1"/>
</dbReference>
<keyword evidence="2 6" id="KW-0889">Transcription antitermination</keyword>
<evidence type="ECO:0000256" key="5">
    <source>
        <dbReference type="ARBA" id="ARBA00023163"/>
    </source>
</evidence>
<gene>
    <name evidence="6" type="primary">nusB</name>
    <name evidence="8" type="ORF">Nkreftii_001000</name>
</gene>
<proteinExistence type="inferred from homology"/>
<dbReference type="GO" id="GO:0031564">
    <property type="term" value="P:transcription antitermination"/>
    <property type="evidence" value="ECO:0007669"/>
    <property type="project" value="UniProtKB-KW"/>
</dbReference>
<evidence type="ECO:0000256" key="6">
    <source>
        <dbReference type="HAMAP-Rule" id="MF_00073"/>
    </source>
</evidence>
<dbReference type="AlphaFoldDB" id="A0A7S8IYI7"/>
<comment type="function">
    <text evidence="6">Involved in transcription antitermination. Required for transcription of ribosomal RNA (rRNA) genes. Binds specifically to the boxA antiterminator sequence of the ribosomal RNA (rrn) operons.</text>
</comment>
<dbReference type="InterPro" id="IPR035926">
    <property type="entry name" value="NusB-like_sf"/>
</dbReference>
<organism evidence="8 9">
    <name type="scientific">Candidatus Nitrospira kreftii</name>
    <dbReference type="NCBI Taxonomy" id="2652173"/>
    <lineage>
        <taxon>Bacteria</taxon>
        <taxon>Pseudomonadati</taxon>
        <taxon>Nitrospirota</taxon>
        <taxon>Nitrospiria</taxon>
        <taxon>Nitrospirales</taxon>
        <taxon>Nitrospiraceae</taxon>
        <taxon>Nitrospira</taxon>
    </lineage>
</organism>
<dbReference type="InterPro" id="IPR006027">
    <property type="entry name" value="NusB_RsmB_TIM44"/>
</dbReference>
<evidence type="ECO:0000313" key="8">
    <source>
        <dbReference type="EMBL" id="QPD03226.1"/>
    </source>
</evidence>
<comment type="similarity">
    <text evidence="1 6">Belongs to the NusB family.</text>
</comment>
<dbReference type="PANTHER" id="PTHR11078">
    <property type="entry name" value="N UTILIZATION SUBSTANCE PROTEIN B-RELATED"/>
    <property type="match status" value="1"/>
</dbReference>
<protein>
    <recommendedName>
        <fullName evidence="6">Transcription antitermination protein NusB</fullName>
    </recommendedName>
    <alternativeName>
        <fullName evidence="6">Antitermination factor NusB</fullName>
    </alternativeName>
</protein>
<keyword evidence="4 6" id="KW-0805">Transcription regulation</keyword>
<accession>A0A7S8IYI7</accession>
<evidence type="ECO:0000313" key="9">
    <source>
        <dbReference type="Proteomes" id="UP000593737"/>
    </source>
</evidence>
<dbReference type="EMBL" id="CP047423">
    <property type="protein sequence ID" value="QPD03226.1"/>
    <property type="molecule type" value="Genomic_DNA"/>
</dbReference>
<dbReference type="KEGG" id="nkf:Nkreftii_001000"/>
<dbReference type="HAMAP" id="MF_00073">
    <property type="entry name" value="NusB"/>
    <property type="match status" value="1"/>
</dbReference>
<evidence type="ECO:0000256" key="2">
    <source>
        <dbReference type="ARBA" id="ARBA00022814"/>
    </source>
</evidence>
<dbReference type="Gene3D" id="1.10.940.10">
    <property type="entry name" value="NusB-like"/>
    <property type="match status" value="1"/>
</dbReference>
<sequence>MSACGLVSLQISHPGIPIAMGARHQARERALQILFQHDIHGKAPLSLDEFWHEYSVSEESKAFAEQLVRGVVEHQKELDSLIGKYATNWTVSRMPVVDRNILRAGVYELLWLDDVPAKVTMDEAIELAKRFGDDEASKFVNAMLDKVLATESRLAEKRASPDRAIWRKADRD</sequence>
<evidence type="ECO:0000256" key="3">
    <source>
        <dbReference type="ARBA" id="ARBA00022884"/>
    </source>
</evidence>
<evidence type="ECO:0000256" key="1">
    <source>
        <dbReference type="ARBA" id="ARBA00005952"/>
    </source>
</evidence>
<evidence type="ECO:0000256" key="4">
    <source>
        <dbReference type="ARBA" id="ARBA00023015"/>
    </source>
</evidence>
<reference evidence="8 9" key="1">
    <citation type="journal article" date="2020" name="ISME J.">
        <title>Enrichment and physiological characterization of a novel comammox Nitrospira indicates ammonium inhibition of complete nitrification.</title>
        <authorList>
            <person name="Sakoula D."/>
            <person name="Koch H."/>
            <person name="Frank J."/>
            <person name="Jetten M.S.M."/>
            <person name="van Kessel M.A.H.J."/>
            <person name="Lucker S."/>
        </authorList>
    </citation>
    <scope>NUCLEOTIDE SEQUENCE [LARGE SCALE GENOMIC DNA]</scope>
    <source>
        <strain evidence="8">Comreactor17</strain>
    </source>
</reference>
<keyword evidence="3 6" id="KW-0694">RNA-binding</keyword>
<dbReference type="GO" id="GO:0005829">
    <property type="term" value="C:cytosol"/>
    <property type="evidence" value="ECO:0007669"/>
    <property type="project" value="TreeGrafter"/>
</dbReference>
<evidence type="ECO:0000259" key="7">
    <source>
        <dbReference type="Pfam" id="PF01029"/>
    </source>
</evidence>
<dbReference type="NCBIfam" id="TIGR01951">
    <property type="entry name" value="nusB"/>
    <property type="match status" value="1"/>
</dbReference>
<dbReference type="Pfam" id="PF01029">
    <property type="entry name" value="NusB"/>
    <property type="match status" value="1"/>
</dbReference>
<feature type="domain" description="NusB/RsmB/TIM44" evidence="7">
    <location>
        <begin position="24"/>
        <end position="148"/>
    </location>
</feature>
<dbReference type="GO" id="GO:0006353">
    <property type="term" value="P:DNA-templated transcription termination"/>
    <property type="evidence" value="ECO:0007669"/>
    <property type="project" value="UniProtKB-UniRule"/>
</dbReference>
<dbReference type="InterPro" id="IPR011605">
    <property type="entry name" value="NusB_fam"/>
</dbReference>
<dbReference type="GO" id="GO:0003723">
    <property type="term" value="F:RNA binding"/>
    <property type="evidence" value="ECO:0007669"/>
    <property type="project" value="UniProtKB-UniRule"/>
</dbReference>
<dbReference type="Proteomes" id="UP000593737">
    <property type="component" value="Chromosome"/>
</dbReference>